<evidence type="ECO:0000313" key="5">
    <source>
        <dbReference type="EMBL" id="XBS19176.1"/>
    </source>
</evidence>
<dbReference type="Gene3D" id="3.40.50.720">
    <property type="entry name" value="NAD(P)-binding Rossmann-like Domain"/>
    <property type="match status" value="1"/>
</dbReference>
<reference evidence="5 6" key="1">
    <citation type="journal article" date="2024" name="Microbiology">
        <title>Methylomarinum rosea sp. nov., a novel halophilic methanotrophic bacterium from the hypersaline Lake Elton.</title>
        <authorList>
            <person name="Suleimanov R.Z."/>
            <person name="Oshkin I.Y."/>
            <person name="Danilova O.V."/>
            <person name="Suzina N.E."/>
            <person name="Dedysh S.N."/>
        </authorList>
    </citation>
    <scope>NUCLEOTIDE SEQUENCE [LARGE SCALE GENOMIC DNA]</scope>
    <source>
        <strain evidence="5 6">Ch1-1</strain>
    </source>
</reference>
<dbReference type="GO" id="GO:0008839">
    <property type="term" value="F:4-hydroxy-tetrahydrodipicolinate reductase"/>
    <property type="evidence" value="ECO:0007669"/>
    <property type="project" value="InterPro"/>
</dbReference>
<evidence type="ECO:0000256" key="2">
    <source>
        <dbReference type="ARBA" id="ARBA00023002"/>
    </source>
</evidence>
<dbReference type="InterPro" id="IPR045760">
    <property type="entry name" value="DAP_DH_C"/>
</dbReference>
<evidence type="ECO:0000259" key="3">
    <source>
        <dbReference type="Pfam" id="PF01113"/>
    </source>
</evidence>
<feature type="domain" description="2,4-diaminopentanoate dehydrogenase C-terminal" evidence="4">
    <location>
        <begin position="142"/>
        <end position="340"/>
    </location>
</feature>
<organism evidence="5 6">
    <name type="scientific">Methylomarinum roseum</name>
    <dbReference type="NCBI Taxonomy" id="3067653"/>
    <lineage>
        <taxon>Bacteria</taxon>
        <taxon>Pseudomonadati</taxon>
        <taxon>Pseudomonadota</taxon>
        <taxon>Gammaproteobacteria</taxon>
        <taxon>Methylococcales</taxon>
        <taxon>Methylococcaceae</taxon>
        <taxon>Methylomarinum</taxon>
    </lineage>
</organism>
<dbReference type="EMBL" id="CP157743">
    <property type="protein sequence ID" value="XBS19176.1"/>
    <property type="molecule type" value="Genomic_DNA"/>
</dbReference>
<dbReference type="Proteomes" id="UP001225378">
    <property type="component" value="Chromosome"/>
</dbReference>
<dbReference type="AlphaFoldDB" id="A0AAU7NRE3"/>
<keyword evidence="1" id="KW-0521">NADP</keyword>
<dbReference type="EC" id="1.4.1.-" evidence="5"/>
<evidence type="ECO:0000313" key="6">
    <source>
        <dbReference type="Proteomes" id="UP001225378"/>
    </source>
</evidence>
<dbReference type="InterPro" id="IPR000846">
    <property type="entry name" value="DapB_N"/>
</dbReference>
<protein>
    <submittedName>
        <fullName evidence="5">2,4-diaminopentanoate dehydrogenase</fullName>
        <ecNumber evidence="5">1.4.1.-</ecNumber>
    </submittedName>
</protein>
<accession>A0AAU7NRE3</accession>
<keyword evidence="2 5" id="KW-0560">Oxidoreductase</keyword>
<dbReference type="Pfam" id="PF01113">
    <property type="entry name" value="DapB_N"/>
    <property type="match status" value="1"/>
</dbReference>
<dbReference type="InterPro" id="IPR036291">
    <property type="entry name" value="NAD(P)-bd_dom_sf"/>
</dbReference>
<gene>
    <name evidence="5" type="primary">ord</name>
    <name evidence="5" type="ORF">Q9L42_012450</name>
</gene>
<name>A0AAU7NRE3_9GAMM</name>
<evidence type="ECO:0000259" key="4">
    <source>
        <dbReference type="Pfam" id="PF19328"/>
    </source>
</evidence>
<dbReference type="GO" id="GO:0009089">
    <property type="term" value="P:lysine biosynthetic process via diaminopimelate"/>
    <property type="evidence" value="ECO:0007669"/>
    <property type="project" value="InterPro"/>
</dbReference>
<dbReference type="KEGG" id="mech:Q9L42_012450"/>
<evidence type="ECO:0000256" key="1">
    <source>
        <dbReference type="ARBA" id="ARBA00022857"/>
    </source>
</evidence>
<keyword evidence="6" id="KW-1185">Reference proteome</keyword>
<dbReference type="Pfam" id="PF19328">
    <property type="entry name" value="DAP_DH_C"/>
    <property type="match status" value="1"/>
</dbReference>
<proteinExistence type="predicted"/>
<feature type="domain" description="Dihydrodipicolinate reductase N-terminal" evidence="3">
    <location>
        <begin position="5"/>
        <end position="102"/>
    </location>
</feature>
<sequence length="356" mass="37732">MGDTIRVVVVGTGQMGSGIARLILKKPALQLAGACARRPGRDGVDLGLAIGLERELGISVTTELDALLEQTRPDIAIQATCSTLEDAWRELNILIGHGVNVISIAEEMAYPAAKSPIKAEQLHQLAIKHGVSVLGAGVNPGFVLDLLIILLTGVCAEVESIKATRVNDLAPYGPTVLSEQGVGLTPEAFEQGLSNGSVVGHVGFEQSLQMIAAALGWELERIEQSREPIIAEVRRETPFVTVEPGRVAGCLHTAVAYRDGRAVISLSHPQQIHPEMEGVETGDLIRINGAPDLNIEGRPEIPGGQATVALAVNMTPQVLQAAPGLYCMADLPAPAAMLGDGIFRRFGRGKRKREAR</sequence>
<dbReference type="NCBIfam" id="NF040740">
    <property type="entry name" value="ornith_Ord"/>
    <property type="match status" value="1"/>
</dbReference>
<dbReference type="CDD" id="cd24146">
    <property type="entry name" value="nat-AmDH_N_like"/>
    <property type="match status" value="1"/>
</dbReference>
<dbReference type="RefSeq" id="WP_349431160.1">
    <property type="nucleotide sequence ID" value="NZ_CP157743.1"/>
</dbReference>
<dbReference type="SUPFAM" id="SSF51735">
    <property type="entry name" value="NAD(P)-binding Rossmann-fold domains"/>
    <property type="match status" value="1"/>
</dbReference>